<dbReference type="EMBL" id="JAESWC010000014">
    <property type="protein sequence ID" value="MBL4937340.1"/>
    <property type="molecule type" value="Genomic_DNA"/>
</dbReference>
<keyword evidence="1" id="KW-0472">Membrane</keyword>
<feature type="transmembrane region" description="Helical" evidence="1">
    <location>
        <begin position="36"/>
        <end position="53"/>
    </location>
</feature>
<evidence type="ECO:0008006" key="4">
    <source>
        <dbReference type="Google" id="ProtNLM"/>
    </source>
</evidence>
<feature type="transmembrane region" description="Helical" evidence="1">
    <location>
        <begin position="178"/>
        <end position="195"/>
    </location>
</feature>
<feature type="transmembrane region" description="Helical" evidence="1">
    <location>
        <begin position="150"/>
        <end position="171"/>
    </location>
</feature>
<name>A0ABS1TDD2_9CLOT</name>
<protein>
    <recommendedName>
        <fullName evidence="4">ABC-2 family transporter protein</fullName>
    </recommendedName>
</protein>
<feature type="transmembrane region" description="Helical" evidence="1">
    <location>
        <begin position="228"/>
        <end position="247"/>
    </location>
</feature>
<dbReference type="RefSeq" id="WP_202750094.1">
    <property type="nucleotide sequence ID" value="NZ_JAESWC010000014.1"/>
</dbReference>
<dbReference type="Proteomes" id="UP000632377">
    <property type="component" value="Unassembled WGS sequence"/>
</dbReference>
<evidence type="ECO:0000313" key="3">
    <source>
        <dbReference type="Proteomes" id="UP000632377"/>
    </source>
</evidence>
<evidence type="ECO:0000313" key="2">
    <source>
        <dbReference type="EMBL" id="MBL4937340.1"/>
    </source>
</evidence>
<proteinExistence type="predicted"/>
<gene>
    <name evidence="2" type="ORF">JK636_16550</name>
</gene>
<keyword evidence="1" id="KW-1133">Transmembrane helix</keyword>
<keyword evidence="1" id="KW-0812">Transmembrane</keyword>
<reference evidence="2 3" key="1">
    <citation type="submission" date="2021-01" db="EMBL/GenBank/DDBJ databases">
        <title>Genome public.</title>
        <authorList>
            <person name="Liu C."/>
            <person name="Sun Q."/>
        </authorList>
    </citation>
    <scope>NUCLEOTIDE SEQUENCE [LARGE SCALE GENOMIC DNA]</scope>
    <source>
        <strain evidence="2 3">YIM B02515</strain>
    </source>
</reference>
<accession>A0ABS1TDD2</accession>
<organism evidence="2 3">
    <name type="scientific">Clostridium rhizosphaerae</name>
    <dbReference type="NCBI Taxonomy" id="2803861"/>
    <lineage>
        <taxon>Bacteria</taxon>
        <taxon>Bacillati</taxon>
        <taxon>Bacillota</taxon>
        <taxon>Clostridia</taxon>
        <taxon>Eubacteriales</taxon>
        <taxon>Clostridiaceae</taxon>
        <taxon>Clostridium</taxon>
    </lineage>
</organism>
<comment type="caution">
    <text evidence="2">The sequence shown here is derived from an EMBL/GenBank/DDBJ whole genome shotgun (WGS) entry which is preliminary data.</text>
</comment>
<evidence type="ECO:0000256" key="1">
    <source>
        <dbReference type="SAM" id="Phobius"/>
    </source>
</evidence>
<keyword evidence="3" id="KW-1185">Reference proteome</keyword>
<sequence length="251" mass="27913">MLTKIYNMQKLLLQNGAPPFGSGNSNVFAAQKYTNLDKAFAISILAISSIYLFTVDQSMIFILMASFTALIIGGFTSYNSDIIGLLPVSKKFKFINLYLAGFILFLIEYIILIGISYLFYGLLYLSAFLINGGNIAQSSDVSNNILGMEASILFLLLVAMYYLIILTIIFIKNQKIRFSCGVGFSLCYLAFLHILKNKIASNPNTSAAHDMLNKFQLLPNKLEFLKNYSIATTAILALSILISYLLYKGKN</sequence>
<feature type="transmembrane region" description="Helical" evidence="1">
    <location>
        <begin position="97"/>
        <end position="130"/>
    </location>
</feature>